<dbReference type="GO" id="GO:0032544">
    <property type="term" value="P:plastid translation"/>
    <property type="evidence" value="ECO:0007669"/>
    <property type="project" value="TreeGrafter"/>
</dbReference>
<organism evidence="5 6">
    <name type="scientific">Oldenlandia corymbosa var. corymbosa</name>
    <dbReference type="NCBI Taxonomy" id="529605"/>
    <lineage>
        <taxon>Eukaryota</taxon>
        <taxon>Viridiplantae</taxon>
        <taxon>Streptophyta</taxon>
        <taxon>Embryophyta</taxon>
        <taxon>Tracheophyta</taxon>
        <taxon>Spermatophyta</taxon>
        <taxon>Magnoliopsida</taxon>
        <taxon>eudicotyledons</taxon>
        <taxon>Gunneridae</taxon>
        <taxon>Pentapetalae</taxon>
        <taxon>asterids</taxon>
        <taxon>lamiids</taxon>
        <taxon>Gentianales</taxon>
        <taxon>Rubiaceae</taxon>
        <taxon>Rubioideae</taxon>
        <taxon>Spermacoceae</taxon>
        <taxon>Hedyotis-Oldenlandia complex</taxon>
        <taxon>Oldenlandia</taxon>
    </lineage>
</organism>
<dbReference type="Proteomes" id="UP001161247">
    <property type="component" value="Chromosome 1"/>
</dbReference>
<dbReference type="NCBIfam" id="TIGR04560">
    <property type="entry name" value="ribo_THX"/>
    <property type="match status" value="1"/>
</dbReference>
<keyword evidence="3" id="KW-0687">Ribonucleoprotein</keyword>
<evidence type="ECO:0000313" key="5">
    <source>
        <dbReference type="EMBL" id="CAI9091680.1"/>
    </source>
</evidence>
<dbReference type="GO" id="GO:0009536">
    <property type="term" value="C:plastid"/>
    <property type="evidence" value="ECO:0007669"/>
    <property type="project" value="TreeGrafter"/>
</dbReference>
<proteinExistence type="inferred from homology"/>
<keyword evidence="6" id="KW-1185">Reference proteome</keyword>
<evidence type="ECO:0000256" key="3">
    <source>
        <dbReference type="ARBA" id="ARBA00023274"/>
    </source>
</evidence>
<dbReference type="EMBL" id="OX459118">
    <property type="protein sequence ID" value="CAI9091680.1"/>
    <property type="molecule type" value="Genomic_DNA"/>
</dbReference>
<dbReference type="Pfam" id="PF17067">
    <property type="entry name" value="RPS31"/>
    <property type="match status" value="1"/>
</dbReference>
<dbReference type="InterPro" id="IPR044695">
    <property type="entry name" value="Ribosomal_bTHXc/bTHXc_plant"/>
</dbReference>
<evidence type="ECO:0000313" key="6">
    <source>
        <dbReference type="Proteomes" id="UP001161247"/>
    </source>
</evidence>
<dbReference type="GO" id="GO:1990904">
    <property type="term" value="C:ribonucleoprotein complex"/>
    <property type="evidence" value="ECO:0007669"/>
    <property type="project" value="UniProtKB-KW"/>
</dbReference>
<keyword evidence="2" id="KW-0689">Ribosomal protein</keyword>
<dbReference type="AlphaFoldDB" id="A0AAV1C9U1"/>
<evidence type="ECO:0000256" key="4">
    <source>
        <dbReference type="SAM" id="MobiDB-lite"/>
    </source>
</evidence>
<dbReference type="GO" id="GO:0005840">
    <property type="term" value="C:ribosome"/>
    <property type="evidence" value="ECO:0007669"/>
    <property type="project" value="UniProtKB-KW"/>
</dbReference>
<feature type="region of interest" description="Disordered" evidence="4">
    <location>
        <begin position="51"/>
        <end position="94"/>
    </location>
</feature>
<dbReference type="InterPro" id="IPR030826">
    <property type="entry name" value="Ribosomal_bTHX/bTHXc/bTHXm"/>
</dbReference>
<sequence length="106" mass="11282">MASLLAGAAVPMASLSFSRHQSLPCSSSVSTSLSSTTSTLPLIYCGRGDRKTAKGKRFSHSFGNARPRDKTKGRGPPRVPVPPAPPRKDRFDDGEVVKIEIDESLG</sequence>
<accession>A0AAV1C9U1</accession>
<protein>
    <submittedName>
        <fullName evidence="5">OLC1v1026766C2</fullName>
    </submittedName>
</protein>
<name>A0AAV1C9U1_OLDCO</name>
<evidence type="ECO:0000256" key="2">
    <source>
        <dbReference type="ARBA" id="ARBA00022980"/>
    </source>
</evidence>
<evidence type="ECO:0000256" key="1">
    <source>
        <dbReference type="ARBA" id="ARBA00010834"/>
    </source>
</evidence>
<dbReference type="PANTHER" id="PTHR34550">
    <property type="entry name" value="30S RIBOSOMAL PROTEIN S31, CHLOROPLASTIC"/>
    <property type="match status" value="1"/>
</dbReference>
<gene>
    <name evidence="5" type="ORF">OLC1_LOCUS3549</name>
</gene>
<reference evidence="5" key="1">
    <citation type="submission" date="2023-03" db="EMBL/GenBank/DDBJ databases">
        <authorList>
            <person name="Julca I."/>
        </authorList>
    </citation>
    <scope>NUCLEOTIDE SEQUENCE</scope>
</reference>
<comment type="similarity">
    <text evidence="1">Belongs to the bacterial ribosomal protein bTHX family.</text>
</comment>
<dbReference type="PANTHER" id="PTHR34550:SF2">
    <property type="entry name" value="SMALL RIBOSOMAL SUBUNIT PROTEIN BTHXC"/>
    <property type="match status" value="1"/>
</dbReference>